<accession>A0A7C9LH43</accession>
<dbReference type="InterPro" id="IPR004891">
    <property type="entry name" value="Mercury-R_MerC"/>
</dbReference>
<feature type="transmembrane region" description="Helical" evidence="1">
    <location>
        <begin position="12"/>
        <end position="40"/>
    </location>
</feature>
<feature type="transmembrane region" description="Helical" evidence="1">
    <location>
        <begin position="101"/>
        <end position="120"/>
    </location>
</feature>
<proteinExistence type="predicted"/>
<comment type="caution">
    <text evidence="2">The sequence shown here is derived from an EMBL/GenBank/DDBJ whole genome shotgun (WGS) entry which is preliminary data.</text>
</comment>
<keyword evidence="1" id="KW-0472">Membrane</keyword>
<dbReference type="Proteomes" id="UP000479692">
    <property type="component" value="Unassembled WGS sequence"/>
</dbReference>
<evidence type="ECO:0000313" key="3">
    <source>
        <dbReference type="Proteomes" id="UP000479692"/>
    </source>
</evidence>
<sequence>MQITKAIDKASSAGALLSALSCAGCFPALGSLGVAIGLGFLAPYEGLMFRKLLPAFAALALLANLVAWYRHKNPVRGGLSVVGPVAVLLALLVFWHHDWGIFLFYVGLALMVCVSLLDLFKPVAPKCPT</sequence>
<evidence type="ECO:0000256" key="1">
    <source>
        <dbReference type="SAM" id="Phobius"/>
    </source>
</evidence>
<feature type="transmembrane region" description="Helical" evidence="1">
    <location>
        <begin position="52"/>
        <end position="70"/>
    </location>
</feature>
<keyword evidence="1" id="KW-0812">Transmembrane</keyword>
<keyword evidence="1" id="KW-1133">Transmembrane helix</keyword>
<feature type="transmembrane region" description="Helical" evidence="1">
    <location>
        <begin position="77"/>
        <end position="95"/>
    </location>
</feature>
<protein>
    <submittedName>
        <fullName evidence="2">Organomercurial transporter MerC</fullName>
    </submittedName>
</protein>
<organism evidence="2 3">
    <name type="scientific">Noviluteimonas gilva</name>
    <dbReference type="NCBI Taxonomy" id="2682097"/>
    <lineage>
        <taxon>Bacteria</taxon>
        <taxon>Pseudomonadati</taxon>
        <taxon>Pseudomonadota</taxon>
        <taxon>Gammaproteobacteria</taxon>
        <taxon>Lysobacterales</taxon>
        <taxon>Lysobacteraceae</taxon>
        <taxon>Noviluteimonas</taxon>
    </lineage>
</organism>
<gene>
    <name evidence="2" type="primary">merC</name>
    <name evidence="2" type="ORF">GN331_10220</name>
</gene>
<dbReference type="GO" id="GO:0016020">
    <property type="term" value="C:membrane"/>
    <property type="evidence" value="ECO:0007669"/>
    <property type="project" value="InterPro"/>
</dbReference>
<reference evidence="2 3" key="1">
    <citation type="submission" date="2019-12" db="EMBL/GenBank/DDBJ databases">
        <authorList>
            <person name="Xu J."/>
        </authorList>
    </citation>
    <scope>NUCLEOTIDE SEQUENCE [LARGE SCALE GENOMIC DNA]</scope>
    <source>
        <strain evidence="2 3">HX-5-24</strain>
    </source>
</reference>
<evidence type="ECO:0000313" key="2">
    <source>
        <dbReference type="EMBL" id="MUV14581.1"/>
    </source>
</evidence>
<dbReference type="EMBL" id="WOXT01000002">
    <property type="protein sequence ID" value="MUV14581.1"/>
    <property type="molecule type" value="Genomic_DNA"/>
</dbReference>
<dbReference type="NCBIfam" id="NF033784">
    <property type="entry name" value="transport_merC"/>
    <property type="match status" value="1"/>
</dbReference>
<keyword evidence="3" id="KW-1185">Reference proteome</keyword>
<dbReference type="GO" id="GO:0015097">
    <property type="term" value="F:mercury ion transmembrane transporter activity"/>
    <property type="evidence" value="ECO:0007669"/>
    <property type="project" value="InterPro"/>
</dbReference>
<dbReference type="AlphaFoldDB" id="A0A7C9LH43"/>
<dbReference type="PROSITE" id="PS51257">
    <property type="entry name" value="PROKAR_LIPOPROTEIN"/>
    <property type="match status" value="1"/>
</dbReference>
<dbReference type="RefSeq" id="WP_156641877.1">
    <property type="nucleotide sequence ID" value="NZ_WOXT01000002.1"/>
</dbReference>
<dbReference type="Pfam" id="PF03203">
    <property type="entry name" value="MerC"/>
    <property type="match status" value="1"/>
</dbReference>
<name>A0A7C9LH43_9GAMM</name>